<dbReference type="Proteomes" id="UP001223176">
    <property type="component" value="Segment"/>
</dbReference>
<evidence type="ECO:0000313" key="2">
    <source>
        <dbReference type="Proteomes" id="UP001223176"/>
    </source>
</evidence>
<name>A0AAF0RD01_9CAUD</name>
<sequence length="64" mass="7159">MGREIHVHVTWAIVTELGSVASLGGQLLIFTTEQDAIVKAASLIKDYPHRTFRVKPLTFEIPQQ</sequence>
<proteinExistence type="predicted"/>
<dbReference type="InterPro" id="IPR057969">
    <property type="entry name" value="T4_Y13H-like"/>
</dbReference>
<reference evidence="1" key="1">
    <citation type="submission" date="2023-04" db="EMBL/GenBank/DDBJ databases">
        <title>Isolation and Characterization of Novel Plasmid-specific Phages Infecting Bacteria Carrying Diverse Conjugative Plasmids.</title>
        <authorList>
            <person name="Parra B."/>
            <person name="Cockx B."/>
            <person name="Lutz V.T."/>
            <person name="Bronsted L."/>
            <person name="Smets B.F."/>
            <person name="Dechesne A."/>
        </authorList>
    </citation>
    <scope>NUCLEOTIDE SEQUENCE</scope>
</reference>
<organism evidence="1 2">
    <name type="scientific">phage PKM.Lu.22.1</name>
    <dbReference type="NCBI Taxonomy" id="3049197"/>
    <lineage>
        <taxon>Viruses</taxon>
        <taxon>Duplodnaviria</taxon>
        <taxon>Heunggongvirae</taxon>
        <taxon>Uroviricota</taxon>
        <taxon>Caudoviricetes</taxon>
        <taxon>Grimontviridae</taxon>
    </lineage>
</organism>
<dbReference type="EMBL" id="OQ829281">
    <property type="protein sequence ID" value="WHS68313.1"/>
    <property type="molecule type" value="Genomic_DNA"/>
</dbReference>
<accession>A0AAF0RD01</accession>
<protein>
    <submittedName>
        <fullName evidence="1">Uncharacterized protein</fullName>
    </submittedName>
</protein>
<dbReference type="Pfam" id="PF25744">
    <property type="entry name" value="T4_Y13H"/>
    <property type="match status" value="1"/>
</dbReference>
<evidence type="ECO:0000313" key="1">
    <source>
        <dbReference type="EMBL" id="WHS68313.1"/>
    </source>
</evidence>
<keyword evidence="2" id="KW-1185">Reference proteome</keyword>